<evidence type="ECO:0000313" key="2">
    <source>
        <dbReference type="Proteomes" id="UP000075230"/>
    </source>
</evidence>
<protein>
    <submittedName>
        <fullName evidence="1">N,N-dimethylglycine oxidase</fullName>
    </submittedName>
</protein>
<gene>
    <name evidence="1" type="ORF">RIB2604_00802560</name>
</gene>
<dbReference type="AlphaFoldDB" id="A0A146F4L7"/>
<reference evidence="1 2" key="1">
    <citation type="journal article" date="2016" name="DNA Res.">
        <title>Genome sequence of Aspergillus luchuensis NBRC 4314.</title>
        <authorList>
            <person name="Yamada O."/>
            <person name="Machida M."/>
            <person name="Hosoyama A."/>
            <person name="Goto M."/>
            <person name="Takahashi T."/>
            <person name="Futagami T."/>
            <person name="Yamagata Y."/>
            <person name="Takeuchi M."/>
            <person name="Kobayashi T."/>
            <person name="Koike H."/>
            <person name="Abe K."/>
            <person name="Asai K."/>
            <person name="Arita M."/>
            <person name="Fujita N."/>
            <person name="Fukuda K."/>
            <person name="Higa K."/>
            <person name="Horikawa H."/>
            <person name="Ishikawa T."/>
            <person name="Jinno K."/>
            <person name="Kato Y."/>
            <person name="Kirimura K."/>
            <person name="Mizutani O."/>
            <person name="Nakasone K."/>
            <person name="Sano M."/>
            <person name="Shiraishi Y."/>
            <person name="Tsukahara M."/>
            <person name="Gomi K."/>
        </authorList>
    </citation>
    <scope>NUCLEOTIDE SEQUENCE [LARGE SCALE GENOMIC DNA]</scope>
    <source>
        <strain evidence="1 2">RIB 2604</strain>
    </source>
</reference>
<accession>A0A146F4L7</accession>
<reference evidence="2" key="2">
    <citation type="submission" date="2016-02" db="EMBL/GenBank/DDBJ databases">
        <title>Genome sequencing of Aspergillus luchuensis NBRC 4314.</title>
        <authorList>
            <person name="Yamada O."/>
        </authorList>
    </citation>
    <scope>NUCLEOTIDE SEQUENCE [LARGE SCALE GENOMIC DNA]</scope>
    <source>
        <strain evidence="2">RIB 2604</strain>
    </source>
</reference>
<organism evidence="1 2">
    <name type="scientific">Aspergillus kawachii</name>
    <name type="common">White koji mold</name>
    <name type="synonym">Aspergillus awamori var. kawachi</name>
    <dbReference type="NCBI Taxonomy" id="1069201"/>
    <lineage>
        <taxon>Eukaryota</taxon>
        <taxon>Fungi</taxon>
        <taxon>Dikarya</taxon>
        <taxon>Ascomycota</taxon>
        <taxon>Pezizomycotina</taxon>
        <taxon>Eurotiomycetes</taxon>
        <taxon>Eurotiomycetidae</taxon>
        <taxon>Eurotiales</taxon>
        <taxon>Aspergillaceae</taxon>
        <taxon>Aspergillus</taxon>
        <taxon>Aspergillus subgen. Circumdati</taxon>
    </lineage>
</organism>
<sequence>MRESRCLDHLRRGQAPSLLCMRIASDQVPEEPGHRAVISPSGFHCRVPSSGTVKTNMDRDHMFISRAGPAKIDDQIGNSTLMSHLPRKVESQTGGLIPAQTSLYMPDIWAP</sequence>
<proteinExistence type="predicted"/>
<evidence type="ECO:0000313" key="1">
    <source>
        <dbReference type="EMBL" id="GAT20782.1"/>
    </source>
</evidence>
<dbReference type="Proteomes" id="UP000075230">
    <property type="component" value="Unassembled WGS sequence"/>
</dbReference>
<comment type="caution">
    <text evidence="1">The sequence shown here is derived from an EMBL/GenBank/DDBJ whole genome shotgun (WGS) entry which is preliminary data.</text>
</comment>
<dbReference type="EMBL" id="BCWF01000008">
    <property type="protein sequence ID" value="GAT20782.1"/>
    <property type="molecule type" value="Genomic_DNA"/>
</dbReference>
<name>A0A146F4L7_ASPKA</name>